<accession>A0A132NNG5</accession>
<dbReference type="Gene3D" id="3.40.50.720">
    <property type="entry name" value="NAD(P)-binding Rossmann-like Domain"/>
    <property type="match status" value="1"/>
</dbReference>
<proteinExistence type="inferred from homology"/>
<keyword evidence="2" id="KW-0560">Oxidoreductase</keyword>
<dbReference type="SUPFAM" id="SSF51735">
    <property type="entry name" value="NAD(P)-binding Rossmann-fold domains"/>
    <property type="match status" value="1"/>
</dbReference>
<evidence type="ECO:0000313" key="5">
    <source>
        <dbReference type="Proteomes" id="UP000070089"/>
    </source>
</evidence>
<feature type="chain" id="PRO_5007800007" evidence="3">
    <location>
        <begin position="21"/>
        <end position="299"/>
    </location>
</feature>
<comment type="caution">
    <text evidence="4">The sequence shown here is derived from an EMBL/GenBank/DDBJ whole genome shotgun (WGS) entry which is preliminary data.</text>
</comment>
<protein>
    <submittedName>
        <fullName evidence="4">Putative Short chain dehydrogenase/ reductase</fullName>
    </submittedName>
</protein>
<reference evidence="4 5" key="1">
    <citation type="journal article" date="2015" name="Mol. Biochem. Parasitol.">
        <title>Identification of polymorphic genes for use in assemblage B genotyping assays through comparative genomics of multiple assemblage B Giardia duodenalis isolates.</title>
        <authorList>
            <person name="Wielinga C."/>
            <person name="Thompson R.C."/>
            <person name="Monis P."/>
            <person name="Ryan U."/>
        </authorList>
    </citation>
    <scope>NUCLEOTIDE SEQUENCE [LARGE SCALE GENOMIC DNA]</scope>
    <source>
        <strain evidence="4 5">BAH15c1</strain>
    </source>
</reference>
<dbReference type="Proteomes" id="UP000070089">
    <property type="component" value="Unassembled WGS sequence"/>
</dbReference>
<dbReference type="AlphaFoldDB" id="A0A132NNG5"/>
<evidence type="ECO:0000256" key="1">
    <source>
        <dbReference type="ARBA" id="ARBA00006484"/>
    </source>
</evidence>
<keyword evidence="3" id="KW-0732">Signal</keyword>
<dbReference type="VEuPathDB" id="GiardiaDB:QR46_4401"/>
<dbReference type="PANTHER" id="PTHR42901">
    <property type="entry name" value="ALCOHOL DEHYDROGENASE"/>
    <property type="match status" value="1"/>
</dbReference>
<comment type="similarity">
    <text evidence="1">Belongs to the short-chain dehydrogenases/reductases (SDR) family.</text>
</comment>
<gene>
    <name evidence="4" type="ORF">QR46_4401</name>
</gene>
<dbReference type="PANTHER" id="PTHR42901:SF1">
    <property type="entry name" value="ALCOHOL DEHYDROGENASE"/>
    <property type="match status" value="1"/>
</dbReference>
<evidence type="ECO:0000256" key="2">
    <source>
        <dbReference type="ARBA" id="ARBA00023002"/>
    </source>
</evidence>
<name>A0A132NNG5_GIAIN</name>
<dbReference type="OrthoDB" id="5545019at2759"/>
<feature type="signal peptide" evidence="3">
    <location>
        <begin position="1"/>
        <end position="20"/>
    </location>
</feature>
<dbReference type="Pfam" id="PF00106">
    <property type="entry name" value="adh_short"/>
    <property type="match status" value="1"/>
</dbReference>
<dbReference type="EMBL" id="JXTI01000168">
    <property type="protein sequence ID" value="KWX11627.1"/>
    <property type="molecule type" value="Genomic_DNA"/>
</dbReference>
<dbReference type="PRINTS" id="PR00081">
    <property type="entry name" value="GDHRDH"/>
</dbReference>
<organism evidence="4 5">
    <name type="scientific">Giardia duodenalis assemblage B</name>
    <dbReference type="NCBI Taxonomy" id="1394984"/>
    <lineage>
        <taxon>Eukaryota</taxon>
        <taxon>Metamonada</taxon>
        <taxon>Diplomonadida</taxon>
        <taxon>Hexamitidae</taxon>
        <taxon>Giardiinae</taxon>
        <taxon>Giardia</taxon>
    </lineage>
</organism>
<dbReference type="InterPro" id="IPR002347">
    <property type="entry name" value="SDR_fam"/>
</dbReference>
<dbReference type="InterPro" id="IPR036291">
    <property type="entry name" value="NAD(P)-bd_dom_sf"/>
</dbReference>
<evidence type="ECO:0000256" key="3">
    <source>
        <dbReference type="SAM" id="SignalP"/>
    </source>
</evidence>
<evidence type="ECO:0000313" key="4">
    <source>
        <dbReference type="EMBL" id="KWX11627.1"/>
    </source>
</evidence>
<dbReference type="GO" id="GO:0016491">
    <property type="term" value="F:oxidoreductase activity"/>
    <property type="evidence" value="ECO:0007669"/>
    <property type="project" value="UniProtKB-KW"/>
</dbReference>
<sequence length="299" mass="33105">MLTILLVLAISLYILSRRRGRELKRRYPGRYAVVLGATGGLGTSFCKRLLEEGYSLIVSGRSLQSVTDLTHRLVASEDKLIPFPYDASSAVVGDFSAKFSELLATHAIDQDDIALIVMAAGFGEYSSFEDTTLEHKLSLLSCDLVFPVEVSDYFYKQFCARNKRPRDRAALIYISSCLAIHPGPNFALYHASKAGLSALASSLYMEAGKHRVDVLAVHPGTINDSSFFQRPEMHFGDLPPTRKLGHTKLLSVTTTQIVDETFKYLGLCAHLHVGLTSCITVALYSLVPRSVICWIIRRK</sequence>
<dbReference type="CDD" id="cd05233">
    <property type="entry name" value="SDR_c"/>
    <property type="match status" value="1"/>
</dbReference>